<evidence type="ECO:0000256" key="4">
    <source>
        <dbReference type="PROSITE-ProRule" id="PRU00134"/>
    </source>
</evidence>
<reference evidence="6 7" key="1">
    <citation type="journal article" date="2018" name="Biotechnol. Biofuels">
        <title>Integrative visual omics of the white-rot fungus Polyporus brumalis exposes the biotechnological potential of its oxidative enzymes for delignifying raw plant biomass.</title>
        <authorList>
            <person name="Miyauchi S."/>
            <person name="Rancon A."/>
            <person name="Drula E."/>
            <person name="Hage H."/>
            <person name="Chaduli D."/>
            <person name="Favel A."/>
            <person name="Grisel S."/>
            <person name="Henrissat B."/>
            <person name="Herpoel-Gimbert I."/>
            <person name="Ruiz-Duenas F.J."/>
            <person name="Chevret D."/>
            <person name="Hainaut M."/>
            <person name="Lin J."/>
            <person name="Wang M."/>
            <person name="Pangilinan J."/>
            <person name="Lipzen A."/>
            <person name="Lesage-Meessen L."/>
            <person name="Navarro D."/>
            <person name="Riley R."/>
            <person name="Grigoriev I.V."/>
            <person name="Zhou S."/>
            <person name="Raouche S."/>
            <person name="Rosso M.N."/>
        </authorList>
    </citation>
    <scope>NUCLEOTIDE SEQUENCE [LARGE SCALE GENOMIC DNA]</scope>
    <source>
        <strain evidence="6 7">BRFM 1820</strain>
    </source>
</reference>
<keyword evidence="1" id="KW-0479">Metal-binding</keyword>
<dbReference type="PANTHER" id="PTHR10237">
    <property type="entry name" value="DEFORMED EPIDERMAL AUTOREGULATORY FACTOR 1 HOMOLOG SUPPRESSIN"/>
    <property type="match status" value="1"/>
</dbReference>
<evidence type="ECO:0000313" key="6">
    <source>
        <dbReference type="EMBL" id="RDX49815.1"/>
    </source>
</evidence>
<dbReference type="OrthoDB" id="5231159at2759"/>
<dbReference type="GO" id="GO:0005634">
    <property type="term" value="C:nucleus"/>
    <property type="evidence" value="ECO:0007669"/>
    <property type="project" value="TreeGrafter"/>
</dbReference>
<dbReference type="EMBL" id="KZ857403">
    <property type="protein sequence ID" value="RDX49815.1"/>
    <property type="molecule type" value="Genomic_DNA"/>
</dbReference>
<dbReference type="Proteomes" id="UP000256964">
    <property type="component" value="Unassembled WGS sequence"/>
</dbReference>
<evidence type="ECO:0000259" key="5">
    <source>
        <dbReference type="PROSITE" id="PS50865"/>
    </source>
</evidence>
<dbReference type="PROSITE" id="PS50865">
    <property type="entry name" value="ZF_MYND_2"/>
    <property type="match status" value="1"/>
</dbReference>
<dbReference type="InterPro" id="IPR024119">
    <property type="entry name" value="TF_DEAF-1"/>
</dbReference>
<evidence type="ECO:0000256" key="1">
    <source>
        <dbReference type="ARBA" id="ARBA00022723"/>
    </source>
</evidence>
<dbReference type="Gene3D" id="6.10.140.2220">
    <property type="match status" value="1"/>
</dbReference>
<dbReference type="PROSITE" id="PS01360">
    <property type="entry name" value="ZF_MYND_1"/>
    <property type="match status" value="1"/>
</dbReference>
<dbReference type="Pfam" id="PF01753">
    <property type="entry name" value="zf-MYND"/>
    <property type="match status" value="1"/>
</dbReference>
<name>A0A371DBA3_9APHY</name>
<evidence type="ECO:0000256" key="2">
    <source>
        <dbReference type="ARBA" id="ARBA00022771"/>
    </source>
</evidence>
<dbReference type="SUPFAM" id="SSF144232">
    <property type="entry name" value="HIT/MYND zinc finger-like"/>
    <property type="match status" value="1"/>
</dbReference>
<dbReference type="InterPro" id="IPR002893">
    <property type="entry name" value="Znf_MYND"/>
</dbReference>
<evidence type="ECO:0000313" key="7">
    <source>
        <dbReference type="Proteomes" id="UP000256964"/>
    </source>
</evidence>
<evidence type="ECO:0000256" key="3">
    <source>
        <dbReference type="ARBA" id="ARBA00022833"/>
    </source>
</evidence>
<feature type="domain" description="MYND-type" evidence="5">
    <location>
        <begin position="622"/>
        <end position="660"/>
    </location>
</feature>
<dbReference type="AlphaFoldDB" id="A0A371DBA3"/>
<accession>A0A371DBA3</accession>
<dbReference type="GO" id="GO:0008270">
    <property type="term" value="F:zinc ion binding"/>
    <property type="evidence" value="ECO:0007669"/>
    <property type="project" value="UniProtKB-KW"/>
</dbReference>
<dbReference type="STRING" id="139420.A0A371DBA3"/>
<dbReference type="GO" id="GO:0000981">
    <property type="term" value="F:DNA-binding transcription factor activity, RNA polymerase II-specific"/>
    <property type="evidence" value="ECO:0007669"/>
    <property type="project" value="TreeGrafter"/>
</dbReference>
<keyword evidence="7" id="KW-1185">Reference proteome</keyword>
<organism evidence="6 7">
    <name type="scientific">Lentinus brumalis</name>
    <dbReference type="NCBI Taxonomy" id="2498619"/>
    <lineage>
        <taxon>Eukaryota</taxon>
        <taxon>Fungi</taxon>
        <taxon>Dikarya</taxon>
        <taxon>Basidiomycota</taxon>
        <taxon>Agaricomycotina</taxon>
        <taxon>Agaricomycetes</taxon>
        <taxon>Polyporales</taxon>
        <taxon>Polyporaceae</taxon>
        <taxon>Lentinus</taxon>
    </lineage>
</organism>
<dbReference type="PANTHER" id="PTHR10237:SF14">
    <property type="entry name" value="MYND-TYPE DOMAIN-CONTAINING PROTEIN"/>
    <property type="match status" value="1"/>
</dbReference>
<protein>
    <recommendedName>
        <fullName evidence="5">MYND-type domain-containing protein</fullName>
    </recommendedName>
</protein>
<proteinExistence type="predicted"/>
<gene>
    <name evidence="6" type="ORF">OH76DRAFT_513959</name>
</gene>
<sequence>MISGHSLRKRVTTSGYLKKLNDLFFVTWVRRDARILNAVVYIWRSICVDAELCRKLLQEGFLNKIKLIYHPEARSYISIDVHFEPVYQILALAACYGERASKQEVLSFSLDALARLTPRPLAETTLELLEPLASAVSHSLYTLDDTQTLAAEWLLIAIDASMELLSTPRPPHDLILHSFAVIVSAAGRCPWESMKDKTPALDLLAALLCSENVSLRALAVRTFVGPIRFEENGPTAKAPMPIRPERLPPALRRVIEDYGPDKCHTTGIMSCGRQVLESICGVRRHRDFCKFGIEMVAFLTEHGRHLDDVLDGAGYWEVSDTPYVRYVATALSVAVKTLRARGDAPAADILHLEHLYLSAPEEAAKYAEVVLGRDPRNTWAHLVLFDGATRSSEELIRLGGAVLNLPLLPLAARLRIRANLVTRLVQKAFVFILNASPSEEHKRAVGLECLQDALELANVFVSEAPPDMPSLLTVLDHHIVATLTVREEKSGKGLKDIQSSLRLYKRTKCILRLLGGSPRDTGPTPRDVLLDHYRSGVKLWDGLIKRFDALDRHLRMSAERPSGSRCASPAGDIQGPGSDDWCLRIGESNLGSTAEGPLRCTCHCGTRSRVRMGEGCAVLSRCASCGKATAMLKRCSRCAKAWYCDMTCQTTHWPEHKAHCKRH</sequence>
<keyword evidence="3" id="KW-0862">Zinc</keyword>
<keyword evidence="2 4" id="KW-0863">Zinc-finger</keyword>